<dbReference type="KEGG" id="ppis:B1L02_14465"/>
<sequence>MKNVLVVAPHADDEILGCGGAIVKHLEAGEQVFIAIMTNAALGAPEMFDVAAIEKTRAEAKRSHELLGVTETIFYDFPAPQLEQYPQYKIASALNQLIKEKQIDTLYIPHKGDLHLDHGAIYNACLVAARPVPGQCVKHIYSYETLSETEWGHPTTEAVFIPRKFVALSEHHFEKKLAAMECFASQLKEFPNTRSLEAIRNLAAVRGATIGTHYAESFDIIRSIAD</sequence>
<evidence type="ECO:0000313" key="2">
    <source>
        <dbReference type="Proteomes" id="UP000258102"/>
    </source>
</evidence>
<evidence type="ECO:0000313" key="1">
    <source>
        <dbReference type="EMBL" id="AXR01198.1"/>
    </source>
</evidence>
<dbReference type="PANTHER" id="PTHR12993:SF11">
    <property type="entry name" value="N-ACETYLGLUCOSAMINYL-PHOSPHATIDYLINOSITOL DE-N-ACETYLASE"/>
    <property type="match status" value="1"/>
</dbReference>
<dbReference type="Pfam" id="PF02585">
    <property type="entry name" value="PIG-L"/>
    <property type="match status" value="1"/>
</dbReference>
<dbReference type="Proteomes" id="UP000258102">
    <property type="component" value="Chromosome 1"/>
</dbReference>
<dbReference type="GO" id="GO:0016811">
    <property type="term" value="F:hydrolase activity, acting on carbon-nitrogen (but not peptide) bonds, in linear amides"/>
    <property type="evidence" value="ECO:0007669"/>
    <property type="project" value="TreeGrafter"/>
</dbReference>
<reference evidence="1 2" key="1">
    <citation type="submission" date="2018-08" db="EMBL/GenBank/DDBJ databases">
        <title>Whole Genome Sequences of Two Pseudoalteromonas piscicida Strains, DE1-A and DE2-A, which Exhibit Strong Antibacterial Activity against Vibrio vulnificus.</title>
        <authorList>
            <person name="Richards G.P."/>
            <person name="Needleman D.S."/>
            <person name="Watson M.A."/>
            <person name="Polson S.W."/>
        </authorList>
    </citation>
    <scope>NUCLEOTIDE SEQUENCE [LARGE SCALE GENOMIC DNA]</scope>
    <source>
        <strain evidence="1 2">DE2-A</strain>
    </source>
</reference>
<name>A0AAD0RGF7_PSEO7</name>
<proteinExistence type="predicted"/>
<dbReference type="EMBL" id="CP031761">
    <property type="protein sequence ID" value="AXR01198.1"/>
    <property type="molecule type" value="Genomic_DNA"/>
</dbReference>
<dbReference type="AlphaFoldDB" id="A0AAD0RGF7"/>
<protein>
    <submittedName>
        <fullName evidence="1">PIG-L family deacetylase</fullName>
    </submittedName>
</protein>
<dbReference type="InterPro" id="IPR024078">
    <property type="entry name" value="LmbE-like_dom_sf"/>
</dbReference>
<dbReference type="Gene3D" id="3.40.50.10320">
    <property type="entry name" value="LmbE-like"/>
    <property type="match status" value="1"/>
</dbReference>
<dbReference type="InterPro" id="IPR003737">
    <property type="entry name" value="GlcNAc_PI_deacetylase-related"/>
</dbReference>
<dbReference type="RefSeq" id="WP_088531583.1">
    <property type="nucleotide sequence ID" value="NZ_CP021646.1"/>
</dbReference>
<gene>
    <name evidence="1" type="ORF">D0511_03260</name>
</gene>
<accession>A0AAD0RGF7</accession>
<dbReference type="PANTHER" id="PTHR12993">
    <property type="entry name" value="N-ACETYLGLUCOSAMINYL-PHOSPHATIDYLINOSITOL DE-N-ACETYLASE-RELATED"/>
    <property type="match status" value="1"/>
</dbReference>
<organism evidence="1 2">
    <name type="scientific">Pseudoalteromonas piscicida</name>
    <dbReference type="NCBI Taxonomy" id="43662"/>
    <lineage>
        <taxon>Bacteria</taxon>
        <taxon>Pseudomonadati</taxon>
        <taxon>Pseudomonadota</taxon>
        <taxon>Gammaproteobacteria</taxon>
        <taxon>Alteromonadales</taxon>
        <taxon>Pseudoalteromonadaceae</taxon>
        <taxon>Pseudoalteromonas</taxon>
    </lineage>
</organism>
<dbReference type="SUPFAM" id="SSF102588">
    <property type="entry name" value="LmbE-like"/>
    <property type="match status" value="1"/>
</dbReference>